<evidence type="ECO:0000313" key="1">
    <source>
        <dbReference type="EMBL" id="SDZ58695.1"/>
    </source>
</evidence>
<dbReference type="GO" id="GO:0016791">
    <property type="term" value="F:phosphatase activity"/>
    <property type="evidence" value="ECO:0007669"/>
    <property type="project" value="TreeGrafter"/>
</dbReference>
<dbReference type="SFLD" id="SFLDG01140">
    <property type="entry name" value="C2.B:_Phosphomannomutase_and_P"/>
    <property type="match status" value="1"/>
</dbReference>
<dbReference type="SFLD" id="SFLDG01144">
    <property type="entry name" value="C2.B.4:_PGP_Like"/>
    <property type="match status" value="1"/>
</dbReference>
<dbReference type="PROSITE" id="PS01228">
    <property type="entry name" value="COF_1"/>
    <property type="match status" value="1"/>
</dbReference>
<evidence type="ECO:0000313" key="2">
    <source>
        <dbReference type="Proteomes" id="UP000198935"/>
    </source>
</evidence>
<dbReference type="PANTHER" id="PTHR10000">
    <property type="entry name" value="PHOSPHOSERINE PHOSPHATASE"/>
    <property type="match status" value="1"/>
</dbReference>
<dbReference type="PANTHER" id="PTHR10000:SF55">
    <property type="entry name" value="5-AMINO-6-(5-PHOSPHO-D-RIBITYLAMINO)URACIL PHOSPHATASE YCSE"/>
    <property type="match status" value="1"/>
</dbReference>
<dbReference type="NCBIfam" id="TIGR01484">
    <property type="entry name" value="HAD-SF-IIB"/>
    <property type="match status" value="1"/>
</dbReference>
<dbReference type="GO" id="GO:0005829">
    <property type="term" value="C:cytosol"/>
    <property type="evidence" value="ECO:0007669"/>
    <property type="project" value="TreeGrafter"/>
</dbReference>
<dbReference type="OrthoDB" id="9806027at2"/>
<dbReference type="NCBIfam" id="TIGR00099">
    <property type="entry name" value="Cof-subfamily"/>
    <property type="match status" value="1"/>
</dbReference>
<organism evidence="1 2">
    <name type="scientific">Evansella caseinilytica</name>
    <dbReference type="NCBI Taxonomy" id="1503961"/>
    <lineage>
        <taxon>Bacteria</taxon>
        <taxon>Bacillati</taxon>
        <taxon>Bacillota</taxon>
        <taxon>Bacilli</taxon>
        <taxon>Bacillales</taxon>
        <taxon>Bacillaceae</taxon>
        <taxon>Evansella</taxon>
    </lineage>
</organism>
<dbReference type="CDD" id="cd07516">
    <property type="entry name" value="HAD_Pase"/>
    <property type="match status" value="1"/>
</dbReference>
<dbReference type="InterPro" id="IPR023214">
    <property type="entry name" value="HAD_sf"/>
</dbReference>
<dbReference type="AlphaFoldDB" id="A0A1H3UA44"/>
<sequence>MVKLIAVDLDGTLLNVNCRISEKNLESIRRAQSHGVEVVIATGRAHFDVKDIFKNTGIQTWIIGANGATIHKPSGERFHSVPLNREEALTAVNWLEKEEFYYEVFADHAIFSPHHGRELLDSEISKIKSRYPDIEPGVLEESAAKQFQQTGYSYIESSLELAAADTAFYNILAFSFDKEKLEKGRLTFMGNKKLTVVSSGDHNFELEHRNASKGNALKIVADHFKIRMADTAAVGDSFNDLSMLQIVGKSAAMGNAHPEIKAACHEVTQSNSEDGVAHFISSLLSYRQKTETTVS</sequence>
<dbReference type="PROSITE" id="PS01229">
    <property type="entry name" value="COF_2"/>
    <property type="match status" value="1"/>
</dbReference>
<dbReference type="InterPro" id="IPR006379">
    <property type="entry name" value="HAD-SF_hydro_IIB"/>
</dbReference>
<name>A0A1H3UA44_9BACI</name>
<dbReference type="SUPFAM" id="SSF56784">
    <property type="entry name" value="HAD-like"/>
    <property type="match status" value="1"/>
</dbReference>
<dbReference type="Pfam" id="PF08282">
    <property type="entry name" value="Hydrolase_3"/>
    <property type="match status" value="1"/>
</dbReference>
<accession>A0A1H3UA44</accession>
<gene>
    <name evidence="1" type="ORF">SAMN05421736_11955</name>
</gene>
<dbReference type="SFLD" id="SFLDS00003">
    <property type="entry name" value="Haloacid_Dehalogenase"/>
    <property type="match status" value="1"/>
</dbReference>
<dbReference type="EMBL" id="FNPI01000019">
    <property type="protein sequence ID" value="SDZ58695.1"/>
    <property type="molecule type" value="Genomic_DNA"/>
</dbReference>
<reference evidence="2" key="1">
    <citation type="submission" date="2016-10" db="EMBL/GenBank/DDBJ databases">
        <authorList>
            <person name="Varghese N."/>
            <person name="Submissions S."/>
        </authorList>
    </citation>
    <scope>NUCLEOTIDE SEQUENCE [LARGE SCALE GENOMIC DNA]</scope>
    <source>
        <strain evidence="2">SP</strain>
    </source>
</reference>
<dbReference type="InterPro" id="IPR036412">
    <property type="entry name" value="HAD-like_sf"/>
</dbReference>
<dbReference type="STRING" id="1503961.SAMN05421736_11955"/>
<dbReference type="InterPro" id="IPR000150">
    <property type="entry name" value="Cof"/>
</dbReference>
<dbReference type="Gene3D" id="3.40.50.1000">
    <property type="entry name" value="HAD superfamily/HAD-like"/>
    <property type="match status" value="1"/>
</dbReference>
<dbReference type="Gene3D" id="3.30.1240.10">
    <property type="match status" value="1"/>
</dbReference>
<dbReference type="GO" id="GO:0000287">
    <property type="term" value="F:magnesium ion binding"/>
    <property type="evidence" value="ECO:0007669"/>
    <property type="project" value="TreeGrafter"/>
</dbReference>
<keyword evidence="2" id="KW-1185">Reference proteome</keyword>
<dbReference type="Proteomes" id="UP000198935">
    <property type="component" value="Unassembled WGS sequence"/>
</dbReference>
<proteinExistence type="predicted"/>
<protein>
    <recommendedName>
        <fullName evidence="3">Cof-type HAD-IIB family hydrolase</fullName>
    </recommendedName>
</protein>
<evidence type="ECO:0008006" key="3">
    <source>
        <dbReference type="Google" id="ProtNLM"/>
    </source>
</evidence>